<dbReference type="EMBL" id="AP009608">
    <property type="protein sequence ID" value="BAH69474.1"/>
    <property type="molecule type" value="Genomic_DNA"/>
</dbReference>
<keyword evidence="3 6" id="KW-0812">Transmembrane</keyword>
<feature type="transmembrane region" description="Helical" evidence="6">
    <location>
        <begin position="241"/>
        <end position="264"/>
    </location>
</feature>
<organism evidence="7 8">
    <name type="scientific">Mycoplasmopsis fermentans (strain ATCC 19989 / NBRC 14854 / NCTC 10117 / PG18)</name>
    <name type="common">Mycoplasma fermentans</name>
    <dbReference type="NCBI Taxonomy" id="496833"/>
    <lineage>
        <taxon>Bacteria</taxon>
        <taxon>Bacillati</taxon>
        <taxon>Mycoplasmatota</taxon>
        <taxon>Mycoplasmoidales</taxon>
        <taxon>Metamycoplasmataceae</taxon>
        <taxon>Mycoplasmopsis</taxon>
    </lineage>
</organism>
<proteinExistence type="predicted"/>
<comment type="subcellular location">
    <subcellularLocation>
        <location evidence="1">Cell membrane</location>
        <topology evidence="1">Multi-pass membrane protein</topology>
    </subcellularLocation>
</comment>
<dbReference type="eggNOG" id="COG1295">
    <property type="taxonomic scope" value="Bacteria"/>
</dbReference>
<name>C4XEA2_MYCFP</name>
<protein>
    <submittedName>
        <fullName evidence="7">Uncharacterized protein</fullName>
    </submittedName>
</protein>
<reference evidence="7 8" key="1">
    <citation type="journal article" date="2009" name="Curr. Microbiol.">
        <title>Molecular cloning and expression of a novel cholinephosphotransferase involved in glycoglycerophospholipid biosynthesis of Mycoplasma fermentans.</title>
        <authorList>
            <person name="Ishida N."/>
            <person name="Irikura D."/>
            <person name="Matsuda K."/>
            <person name="Sato S."/>
            <person name="Asano K."/>
        </authorList>
    </citation>
    <scope>NUCLEOTIDE SEQUENCE [LARGE SCALE GENOMIC DNA]</scope>
    <source>
        <strain evidence="8">ATCC 19989 / NBRC 14854 / NCTC 10117 / PG18</strain>
    </source>
</reference>
<dbReference type="PANTHER" id="PTHR30213:SF0">
    <property type="entry name" value="UPF0761 MEMBRANE PROTEIN YIHY"/>
    <property type="match status" value="1"/>
</dbReference>
<keyword evidence="4 6" id="KW-1133">Transmembrane helix</keyword>
<feature type="transmembrane region" description="Helical" evidence="6">
    <location>
        <begin position="307"/>
        <end position="332"/>
    </location>
</feature>
<evidence type="ECO:0000256" key="6">
    <source>
        <dbReference type="SAM" id="Phobius"/>
    </source>
</evidence>
<feature type="transmembrane region" description="Helical" evidence="6">
    <location>
        <begin position="57"/>
        <end position="75"/>
    </location>
</feature>
<gene>
    <name evidence="7" type="ordered locus">MBIO_0209</name>
</gene>
<feature type="transmembrane region" description="Helical" evidence="6">
    <location>
        <begin position="164"/>
        <end position="184"/>
    </location>
</feature>
<evidence type="ECO:0000256" key="4">
    <source>
        <dbReference type="ARBA" id="ARBA00022989"/>
    </source>
</evidence>
<feature type="transmembrane region" description="Helical" evidence="6">
    <location>
        <begin position="205"/>
        <end position="226"/>
    </location>
</feature>
<dbReference type="PATRIC" id="fig|496833.3.peg.632"/>
<accession>C4XEA2</accession>
<dbReference type="AlphaFoldDB" id="C4XEA2"/>
<sequence length="356" mass="41767">MIYNLINMQNNNNQNKIYTGLDQNRLKKEYRNSLKKSWFARNIVPVENKKWLFFEKIVKFFIMIILWIATPRLSWKNKSKTNELINRTYKKFTDKSFVFIPLSTAFYFLVSFVPIITIMIVLLSLIPGYHTLFINEVLTRIIPGVTSIIKIPDTTKKGAQLTSLIILCLASLWMASSGFGKFIYSQNYIYGHENLGNWFTNRIKGLFVVLGISIYLFLAAALYLFFYQTFTYNMSTYHKNIYFYITFSFYLLIMLYFGLTLLYTMSPSFKLSWTTVFPGVLITSFPVMIFITIFGFLTSLINYDKYGIIGSFMYIALFVSFLTYFMFLGIIVNEAYYKTYVSSYTVSKRSIFGKKF</sequence>
<dbReference type="InterPro" id="IPR017039">
    <property type="entry name" value="Virul_fac_BrkB"/>
</dbReference>
<dbReference type="HOGENOM" id="CLU_064714_0_0_14"/>
<evidence type="ECO:0000313" key="8">
    <source>
        <dbReference type="Proteomes" id="UP000006810"/>
    </source>
</evidence>
<dbReference type="GO" id="GO:0005886">
    <property type="term" value="C:plasma membrane"/>
    <property type="evidence" value="ECO:0007669"/>
    <property type="project" value="UniProtKB-SubCell"/>
</dbReference>
<evidence type="ECO:0000256" key="2">
    <source>
        <dbReference type="ARBA" id="ARBA00022475"/>
    </source>
</evidence>
<dbReference type="PANTHER" id="PTHR30213">
    <property type="entry name" value="INNER MEMBRANE PROTEIN YHJD"/>
    <property type="match status" value="1"/>
</dbReference>
<evidence type="ECO:0000256" key="3">
    <source>
        <dbReference type="ARBA" id="ARBA00022692"/>
    </source>
</evidence>
<evidence type="ECO:0000313" key="7">
    <source>
        <dbReference type="EMBL" id="BAH69474.1"/>
    </source>
</evidence>
<keyword evidence="5 6" id="KW-0472">Membrane</keyword>
<dbReference type="Pfam" id="PF03631">
    <property type="entry name" value="Virul_fac_BrkB"/>
    <property type="match status" value="1"/>
</dbReference>
<keyword evidence="8" id="KW-1185">Reference proteome</keyword>
<evidence type="ECO:0000256" key="1">
    <source>
        <dbReference type="ARBA" id="ARBA00004651"/>
    </source>
</evidence>
<dbReference type="KEGG" id="mfp:MBIO_0209"/>
<dbReference type="Proteomes" id="UP000006810">
    <property type="component" value="Chromosome"/>
</dbReference>
<keyword evidence="2" id="KW-1003">Cell membrane</keyword>
<feature type="transmembrane region" description="Helical" evidence="6">
    <location>
        <begin position="276"/>
        <end position="301"/>
    </location>
</feature>
<evidence type="ECO:0000256" key="5">
    <source>
        <dbReference type="ARBA" id="ARBA00023136"/>
    </source>
</evidence>
<feature type="transmembrane region" description="Helical" evidence="6">
    <location>
        <begin position="96"/>
        <end position="126"/>
    </location>
</feature>